<dbReference type="PANTHER" id="PTHR30572">
    <property type="entry name" value="MEMBRANE COMPONENT OF TRANSPORTER-RELATED"/>
    <property type="match status" value="1"/>
</dbReference>
<evidence type="ECO:0000259" key="8">
    <source>
        <dbReference type="Pfam" id="PF12704"/>
    </source>
</evidence>
<feature type="transmembrane region" description="Helical" evidence="6">
    <location>
        <begin position="725"/>
        <end position="745"/>
    </location>
</feature>
<feature type="transmembrane region" description="Helical" evidence="6">
    <location>
        <begin position="426"/>
        <end position="445"/>
    </location>
</feature>
<feature type="transmembrane region" description="Helical" evidence="6">
    <location>
        <begin position="673"/>
        <end position="694"/>
    </location>
</feature>
<evidence type="ECO:0000256" key="2">
    <source>
        <dbReference type="ARBA" id="ARBA00022475"/>
    </source>
</evidence>
<evidence type="ECO:0000259" key="7">
    <source>
        <dbReference type="Pfam" id="PF02687"/>
    </source>
</evidence>
<dbReference type="InterPro" id="IPR003838">
    <property type="entry name" value="ABC3_permease_C"/>
</dbReference>
<evidence type="ECO:0000256" key="4">
    <source>
        <dbReference type="ARBA" id="ARBA00022989"/>
    </source>
</evidence>
<accession>A0ABQ3IC57</accession>
<evidence type="ECO:0000313" key="10">
    <source>
        <dbReference type="Proteomes" id="UP000658258"/>
    </source>
</evidence>
<keyword evidence="4 6" id="KW-1133">Transmembrane helix</keyword>
<evidence type="ECO:0000313" key="9">
    <source>
        <dbReference type="EMBL" id="GHE72928.1"/>
    </source>
</evidence>
<dbReference type="PROSITE" id="PS51257">
    <property type="entry name" value="PROKAR_LIPOPROTEIN"/>
    <property type="match status" value="1"/>
</dbReference>
<evidence type="ECO:0000256" key="1">
    <source>
        <dbReference type="ARBA" id="ARBA00004651"/>
    </source>
</evidence>
<dbReference type="PANTHER" id="PTHR30572:SF18">
    <property type="entry name" value="ABC-TYPE MACROLIDE FAMILY EXPORT SYSTEM PERMEASE COMPONENT 2"/>
    <property type="match status" value="1"/>
</dbReference>
<comment type="caution">
    <text evidence="9">The sequence shown here is derived from an EMBL/GenBank/DDBJ whole genome shotgun (WGS) entry which is preliminary data.</text>
</comment>
<comment type="subcellular location">
    <subcellularLocation>
        <location evidence="1">Cell membrane</location>
        <topology evidence="1">Multi-pass membrane protein</topology>
    </subcellularLocation>
</comment>
<feature type="domain" description="ABC3 transporter permease C-terminal" evidence="7">
    <location>
        <begin position="290"/>
        <end position="404"/>
    </location>
</feature>
<organism evidence="9 10">
    <name type="scientific">Roseivirga thermotolerans</name>
    <dbReference type="NCBI Taxonomy" id="1758176"/>
    <lineage>
        <taxon>Bacteria</taxon>
        <taxon>Pseudomonadati</taxon>
        <taxon>Bacteroidota</taxon>
        <taxon>Cytophagia</taxon>
        <taxon>Cytophagales</taxon>
        <taxon>Roseivirgaceae</taxon>
        <taxon>Roseivirga</taxon>
    </lineage>
</organism>
<feature type="domain" description="MacB-like periplasmic core" evidence="8">
    <location>
        <begin position="21"/>
        <end position="241"/>
    </location>
</feature>
<feature type="domain" description="MacB-like periplasmic core" evidence="8">
    <location>
        <begin position="469"/>
        <end position="628"/>
    </location>
</feature>
<feature type="domain" description="ABC3 transporter permease C-terminal" evidence="7">
    <location>
        <begin position="674"/>
        <end position="786"/>
    </location>
</feature>
<proteinExistence type="predicted"/>
<evidence type="ECO:0000256" key="5">
    <source>
        <dbReference type="ARBA" id="ARBA00023136"/>
    </source>
</evidence>
<gene>
    <name evidence="9" type="ORF">GCM10011340_31740</name>
</gene>
<protein>
    <submittedName>
        <fullName evidence="9">ABC transporter permease</fullName>
    </submittedName>
</protein>
<dbReference type="Proteomes" id="UP000658258">
    <property type="component" value="Unassembled WGS sequence"/>
</dbReference>
<evidence type="ECO:0000256" key="3">
    <source>
        <dbReference type="ARBA" id="ARBA00022692"/>
    </source>
</evidence>
<sequence length="793" mass="87855">MIKNYLKTGFRNLLRNKRFALINIFGLAVGVASCLLISLFVKDELTFDNWHSNGDNIYRITTISERQGEESTILAVGYPVAEAFANEIPEIQAFARLRKEGATVKSGNNYIDEKSLVYTDHDLFKIFDFEVVDGALDERMSDLEYIVITESTAIKYFGSTQVAGESLTIKLRDHFEDFVVVSVIKDHPSNSTFNFSMAISWSKFKTIMDDFSLNMWSITPANAYVLLNPEANLDSVLRKMAASRALHNEGEESFKAFAREQENGLLPLSDLHFFDGYGGADINQVYILSSIAMLILIIACFNFANLSLVNSMSRYKEVGVRKTIGASKKHLVTQFLIEACIICVIAFVLGVIIAEVSLPTFEGFMQKDFNRNLLHEVDLLLVCLAGVVGASMVSIIYPSLFLSAIKVSNVLKGFTGSGGKKWLTKAIVGFQFLLALVLITVTVTLNKQHHFLINKDKGYNDQNLIRLEIPNDDTEAMAKRIGNSLSQSPNIVAIGASSSMNEAISLKRADGSNLLVIQSDIDEGYIETLGIELLEGRNITEADKIDIEEERLTSNVLINKATVKALGIVDPVGKIIGDGAFRIVGVIDDYQLFSATSPMNSVMLMANNWPRATANTNQIYLRYKPSKLSEVISSVEKVWKEVLPYEPINMTFVDEYNSNLYTKEARWSKTLNYASILAISVSLVGLFGLVGLSVHKRKKEVSVRKVLGASVANLLLLLNQGFTKILLLSALISITVAYYVISEILQGYINRIDITPMLLILPLLATIVVAWLTVSSITLQSAHANPVDSLRDE</sequence>
<dbReference type="RefSeq" id="WP_189631270.1">
    <property type="nucleotide sequence ID" value="NZ_BNAG01000004.1"/>
</dbReference>
<dbReference type="EMBL" id="BNAG01000004">
    <property type="protein sequence ID" value="GHE72928.1"/>
    <property type="molecule type" value="Genomic_DNA"/>
</dbReference>
<keyword evidence="10" id="KW-1185">Reference proteome</keyword>
<dbReference type="InterPro" id="IPR025857">
    <property type="entry name" value="MacB_PCD"/>
</dbReference>
<evidence type="ECO:0000256" key="6">
    <source>
        <dbReference type="SAM" id="Phobius"/>
    </source>
</evidence>
<feature type="transmembrane region" description="Helical" evidence="6">
    <location>
        <begin position="379"/>
        <end position="405"/>
    </location>
</feature>
<keyword evidence="2" id="KW-1003">Cell membrane</keyword>
<dbReference type="InterPro" id="IPR050250">
    <property type="entry name" value="Macrolide_Exporter_MacB"/>
</dbReference>
<reference evidence="10" key="1">
    <citation type="journal article" date="2019" name="Int. J. Syst. Evol. Microbiol.">
        <title>The Global Catalogue of Microorganisms (GCM) 10K type strain sequencing project: providing services to taxonomists for standard genome sequencing and annotation.</title>
        <authorList>
            <consortium name="The Broad Institute Genomics Platform"/>
            <consortium name="The Broad Institute Genome Sequencing Center for Infectious Disease"/>
            <person name="Wu L."/>
            <person name="Ma J."/>
        </authorList>
    </citation>
    <scope>NUCLEOTIDE SEQUENCE [LARGE SCALE GENOMIC DNA]</scope>
    <source>
        <strain evidence="10">CGMCC 1.15111</strain>
    </source>
</reference>
<keyword evidence="3 6" id="KW-0812">Transmembrane</keyword>
<dbReference type="Pfam" id="PF12704">
    <property type="entry name" value="MacB_PCD"/>
    <property type="match status" value="2"/>
</dbReference>
<feature type="transmembrane region" description="Helical" evidence="6">
    <location>
        <begin position="20"/>
        <end position="41"/>
    </location>
</feature>
<dbReference type="Pfam" id="PF02687">
    <property type="entry name" value="FtsX"/>
    <property type="match status" value="2"/>
</dbReference>
<keyword evidence="5 6" id="KW-0472">Membrane</keyword>
<feature type="transmembrane region" description="Helical" evidence="6">
    <location>
        <begin position="331"/>
        <end position="354"/>
    </location>
</feature>
<name>A0ABQ3IC57_9BACT</name>
<feature type="transmembrane region" description="Helical" evidence="6">
    <location>
        <begin position="285"/>
        <end position="310"/>
    </location>
</feature>
<feature type="transmembrane region" description="Helical" evidence="6">
    <location>
        <begin position="757"/>
        <end position="779"/>
    </location>
</feature>